<dbReference type="InterPro" id="IPR025309">
    <property type="entry name" value="KTSC_dom"/>
</dbReference>
<sequence>MVRFDSSAIWRAEYDADERLLHLWFSGDDKPYGYRDVPEDVFDALCAAESQGRYFAAHIRDRYEVVPPP</sequence>
<reference evidence="2 3" key="1">
    <citation type="submission" date="2019-07" db="EMBL/GenBank/DDBJ databases">
        <title>Full genome sequence of Devosia sp. Gsoil 520.</title>
        <authorList>
            <person name="Im W.-T."/>
        </authorList>
    </citation>
    <scope>NUCLEOTIDE SEQUENCE [LARGE SCALE GENOMIC DNA]</scope>
    <source>
        <strain evidence="2 3">Gsoil 520</strain>
    </source>
</reference>
<feature type="domain" description="KTSC" evidence="1">
    <location>
        <begin position="5"/>
        <end position="63"/>
    </location>
</feature>
<dbReference type="OrthoDB" id="8450910at2"/>
<organism evidence="2 3">
    <name type="scientific">Devosia ginsengisoli</name>
    <dbReference type="NCBI Taxonomy" id="400770"/>
    <lineage>
        <taxon>Bacteria</taxon>
        <taxon>Pseudomonadati</taxon>
        <taxon>Pseudomonadota</taxon>
        <taxon>Alphaproteobacteria</taxon>
        <taxon>Hyphomicrobiales</taxon>
        <taxon>Devosiaceae</taxon>
        <taxon>Devosia</taxon>
    </lineage>
</organism>
<evidence type="ECO:0000313" key="2">
    <source>
        <dbReference type="EMBL" id="QDZ12456.1"/>
    </source>
</evidence>
<protein>
    <submittedName>
        <fullName evidence="2">KTSC domain-containing protein</fullName>
    </submittedName>
</protein>
<accession>A0A5B8LWS7</accession>
<dbReference type="Proteomes" id="UP000315364">
    <property type="component" value="Chromosome"/>
</dbReference>
<gene>
    <name evidence="2" type="ORF">FPZ08_17880</name>
</gene>
<keyword evidence="3" id="KW-1185">Reference proteome</keyword>
<dbReference type="AlphaFoldDB" id="A0A5B8LWS7"/>
<dbReference type="Pfam" id="PF13619">
    <property type="entry name" value="KTSC"/>
    <property type="match status" value="1"/>
</dbReference>
<evidence type="ECO:0000259" key="1">
    <source>
        <dbReference type="Pfam" id="PF13619"/>
    </source>
</evidence>
<proteinExistence type="predicted"/>
<dbReference type="KEGG" id="dea:FPZ08_17880"/>
<dbReference type="RefSeq" id="WP_146291499.1">
    <property type="nucleotide sequence ID" value="NZ_CP042304.1"/>
</dbReference>
<name>A0A5B8LWS7_9HYPH</name>
<dbReference type="EMBL" id="CP042304">
    <property type="protein sequence ID" value="QDZ12456.1"/>
    <property type="molecule type" value="Genomic_DNA"/>
</dbReference>
<evidence type="ECO:0000313" key="3">
    <source>
        <dbReference type="Proteomes" id="UP000315364"/>
    </source>
</evidence>